<reference evidence="3 4" key="1">
    <citation type="journal article" date="2016" name="Nat. Commun.">
        <title>Ectomycorrhizal ecology is imprinted in the genome of the dominant symbiotic fungus Cenococcum geophilum.</title>
        <authorList>
            <consortium name="DOE Joint Genome Institute"/>
            <person name="Peter M."/>
            <person name="Kohler A."/>
            <person name="Ohm R.A."/>
            <person name="Kuo A."/>
            <person name="Krutzmann J."/>
            <person name="Morin E."/>
            <person name="Arend M."/>
            <person name="Barry K.W."/>
            <person name="Binder M."/>
            <person name="Choi C."/>
            <person name="Clum A."/>
            <person name="Copeland A."/>
            <person name="Grisel N."/>
            <person name="Haridas S."/>
            <person name="Kipfer T."/>
            <person name="LaButti K."/>
            <person name="Lindquist E."/>
            <person name="Lipzen A."/>
            <person name="Maire R."/>
            <person name="Meier B."/>
            <person name="Mihaltcheva S."/>
            <person name="Molinier V."/>
            <person name="Murat C."/>
            <person name="Poggeler S."/>
            <person name="Quandt C.A."/>
            <person name="Sperisen C."/>
            <person name="Tritt A."/>
            <person name="Tisserant E."/>
            <person name="Crous P.W."/>
            <person name="Henrissat B."/>
            <person name="Nehls U."/>
            <person name="Egli S."/>
            <person name="Spatafora J.W."/>
            <person name="Grigoriev I.V."/>
            <person name="Martin F.M."/>
        </authorList>
    </citation>
    <scope>NUCLEOTIDE SEQUENCE [LARGE SCALE GENOMIC DNA]</scope>
    <source>
        <strain evidence="3 4">CBS 207.34</strain>
    </source>
</reference>
<dbReference type="Proteomes" id="UP000250140">
    <property type="component" value="Unassembled WGS sequence"/>
</dbReference>
<keyword evidence="2" id="KW-0472">Membrane</keyword>
<feature type="compositionally biased region" description="Pro residues" evidence="1">
    <location>
        <begin position="537"/>
        <end position="549"/>
    </location>
</feature>
<evidence type="ECO:0000313" key="4">
    <source>
        <dbReference type="Proteomes" id="UP000250140"/>
    </source>
</evidence>
<feature type="region of interest" description="Disordered" evidence="1">
    <location>
        <begin position="374"/>
        <end position="398"/>
    </location>
</feature>
<proteinExistence type="predicted"/>
<accession>A0A8E2JQ06</accession>
<feature type="compositionally biased region" description="Low complexity" evidence="1">
    <location>
        <begin position="451"/>
        <end position="469"/>
    </location>
</feature>
<dbReference type="EMBL" id="KV750310">
    <property type="protein sequence ID" value="OCL05354.1"/>
    <property type="molecule type" value="Genomic_DNA"/>
</dbReference>
<organism evidence="3 4">
    <name type="scientific">Glonium stellatum</name>
    <dbReference type="NCBI Taxonomy" id="574774"/>
    <lineage>
        <taxon>Eukaryota</taxon>
        <taxon>Fungi</taxon>
        <taxon>Dikarya</taxon>
        <taxon>Ascomycota</taxon>
        <taxon>Pezizomycotina</taxon>
        <taxon>Dothideomycetes</taxon>
        <taxon>Pleosporomycetidae</taxon>
        <taxon>Gloniales</taxon>
        <taxon>Gloniaceae</taxon>
        <taxon>Glonium</taxon>
    </lineage>
</organism>
<feature type="non-terminal residue" evidence="3">
    <location>
        <position position="581"/>
    </location>
</feature>
<feature type="region of interest" description="Disordered" evidence="1">
    <location>
        <begin position="420"/>
        <end position="439"/>
    </location>
</feature>
<feature type="region of interest" description="Disordered" evidence="1">
    <location>
        <begin position="56"/>
        <end position="86"/>
    </location>
</feature>
<keyword evidence="2" id="KW-1133">Transmembrane helix</keyword>
<dbReference type="AlphaFoldDB" id="A0A8E2JQ06"/>
<feature type="transmembrane region" description="Helical" evidence="2">
    <location>
        <begin position="230"/>
        <end position="255"/>
    </location>
</feature>
<evidence type="ECO:0000313" key="3">
    <source>
        <dbReference type="EMBL" id="OCL05354.1"/>
    </source>
</evidence>
<feature type="compositionally biased region" description="Low complexity" evidence="1">
    <location>
        <begin position="194"/>
        <end position="215"/>
    </location>
</feature>
<evidence type="ECO:0000256" key="2">
    <source>
        <dbReference type="SAM" id="Phobius"/>
    </source>
</evidence>
<dbReference type="OrthoDB" id="3936275at2759"/>
<keyword evidence="4" id="KW-1185">Reference proteome</keyword>
<feature type="compositionally biased region" description="Polar residues" evidence="1">
    <location>
        <begin position="505"/>
        <end position="534"/>
    </location>
</feature>
<sequence length="581" mass="60930">MATPSVLTTTVSGKFCTRSRRSISTTTTTTTNLVSTTIDAVTSAISSAAVSSTDAQLQSSAPPAQQTSLAVQDPQAAQTTAADAQPASSAAAAAPVLSSSPLSAAPVLSQNPGTVSSVSLTVSQLAPSSQSLLPLQGPIVTPVAFISDSGGQSALFAASSSTDSSAPTASDSVQSVLVPTTPPSSSTRLPGRPQPTSFSTGGSGGIISPIQGSGSDSRGHISSNAQQVNVGGVVGGVVGGLMGMAVVGAVLFLCFRRRRTRETLAGWRKRINEKRHPEETAGEERSEPASLSSQAKAFVAGIGPMATAMMSKIRIRPNKDFAQESRNRSADRNSVTSVYSTRSSVRLRSSSEPPSKFRRQLHGFADRIATVKWPKGRPGRRQNSTGISPFSGVVDDPLVRSSSRISNPFLDPELLREPTLPNLRIMNPDASRPTTGTATPRQAVAEGLAGQQRAPLTPRTPRLPQRSQQAGRIPQIPNPFSDPEDEPEDRTGSATPDWLRRSSHARTQSAQTALRSHPPSSFYTASIYQYSPTNPFMDPPDFPVPPLPTQPATTYAPQGPFSAYLPITTAANSNNNNSNNN</sequence>
<evidence type="ECO:0000256" key="1">
    <source>
        <dbReference type="SAM" id="MobiDB-lite"/>
    </source>
</evidence>
<feature type="region of interest" description="Disordered" evidence="1">
    <location>
        <begin position="161"/>
        <end position="222"/>
    </location>
</feature>
<feature type="region of interest" description="Disordered" evidence="1">
    <location>
        <begin position="447"/>
        <end position="562"/>
    </location>
</feature>
<gene>
    <name evidence="3" type="ORF">AOQ84DRAFT_390914</name>
</gene>
<name>A0A8E2JQ06_9PEZI</name>
<feature type="compositionally biased region" description="Low complexity" evidence="1">
    <location>
        <begin position="161"/>
        <end position="187"/>
    </location>
</feature>
<protein>
    <submittedName>
        <fullName evidence="3">Uncharacterized protein</fullName>
    </submittedName>
</protein>
<keyword evidence="2" id="KW-0812">Transmembrane</keyword>